<proteinExistence type="predicted"/>
<comment type="caution">
    <text evidence="1">The sequence shown here is derived from an EMBL/GenBank/DDBJ whole genome shotgun (WGS) entry which is preliminary data.</text>
</comment>
<organism evidence="1 2">
    <name type="scientific">Peribacillus deserti</name>
    <dbReference type="NCBI Taxonomy" id="673318"/>
    <lineage>
        <taxon>Bacteria</taxon>
        <taxon>Bacillati</taxon>
        <taxon>Bacillota</taxon>
        <taxon>Bacilli</taxon>
        <taxon>Bacillales</taxon>
        <taxon>Bacillaceae</taxon>
        <taxon>Peribacillus</taxon>
    </lineage>
</organism>
<gene>
    <name evidence="1" type="ORF">JOC77_002449</name>
</gene>
<evidence type="ECO:0000313" key="2">
    <source>
        <dbReference type="Proteomes" id="UP000823486"/>
    </source>
</evidence>
<protein>
    <submittedName>
        <fullName evidence="1">Uncharacterized protein</fullName>
    </submittedName>
</protein>
<dbReference type="EMBL" id="JAFBFI010000010">
    <property type="protein sequence ID" value="MBM7693010.1"/>
    <property type="molecule type" value="Genomic_DNA"/>
</dbReference>
<sequence>MSHTFPGCFGDGRRARRFSFRDYLVYLSRRQIIIDEIIIGDDEGASEAYNGGVITFVGQDFIIFDQVGSAGVGNLSVPIDKIIGLVPRI</sequence>
<accession>A0ABS2QJ65</accession>
<dbReference type="RefSeq" id="WP_204543489.1">
    <property type="nucleotide sequence ID" value="NZ_JAFBFI010000010.1"/>
</dbReference>
<dbReference type="Proteomes" id="UP000823486">
    <property type="component" value="Unassembled WGS sequence"/>
</dbReference>
<evidence type="ECO:0000313" key="1">
    <source>
        <dbReference type="EMBL" id="MBM7693010.1"/>
    </source>
</evidence>
<name>A0ABS2QJ65_9BACI</name>
<keyword evidence="2" id="KW-1185">Reference proteome</keyword>
<reference evidence="1 2" key="1">
    <citation type="submission" date="2021-01" db="EMBL/GenBank/DDBJ databases">
        <title>Genomic Encyclopedia of Type Strains, Phase IV (KMG-IV): sequencing the most valuable type-strain genomes for metagenomic binning, comparative biology and taxonomic classification.</title>
        <authorList>
            <person name="Goeker M."/>
        </authorList>
    </citation>
    <scope>NUCLEOTIDE SEQUENCE [LARGE SCALE GENOMIC DNA]</scope>
    <source>
        <strain evidence="1 2">DSM 105482</strain>
    </source>
</reference>